<evidence type="ECO:0000256" key="1">
    <source>
        <dbReference type="ARBA" id="ARBA00004651"/>
    </source>
</evidence>
<organism evidence="14 15">
    <name type="scientific">Candidatus Gallipaludibacter merdavium</name>
    <dbReference type="NCBI Taxonomy" id="2840839"/>
    <lineage>
        <taxon>Bacteria</taxon>
        <taxon>Pseudomonadati</taxon>
        <taxon>Bacteroidota</taxon>
        <taxon>Bacteroidia</taxon>
        <taxon>Bacteroidales</taxon>
        <taxon>Candidatus Gallipaludibacter</taxon>
    </lineage>
</organism>
<dbReference type="AlphaFoldDB" id="A0A9D9HWL9"/>
<evidence type="ECO:0000256" key="3">
    <source>
        <dbReference type="ARBA" id="ARBA00012374"/>
    </source>
</evidence>
<name>A0A9D9HWL9_9BACT</name>
<proteinExistence type="inferred from homology"/>
<comment type="caution">
    <text evidence="14">The sequence shown here is derived from an EMBL/GenBank/DDBJ whole genome shotgun (WGS) entry which is preliminary data.</text>
</comment>
<keyword evidence="8" id="KW-1133">Transmembrane helix</keyword>
<dbReference type="GO" id="GO:0046677">
    <property type="term" value="P:response to antibiotic"/>
    <property type="evidence" value="ECO:0007669"/>
    <property type="project" value="UniProtKB-KW"/>
</dbReference>
<comment type="catalytic activity">
    <reaction evidence="13">
        <text>di-trans,octa-cis-undecaprenyl diphosphate + H2O = di-trans,octa-cis-undecaprenyl phosphate + phosphate + H(+)</text>
        <dbReference type="Rhea" id="RHEA:28094"/>
        <dbReference type="ChEBI" id="CHEBI:15377"/>
        <dbReference type="ChEBI" id="CHEBI:15378"/>
        <dbReference type="ChEBI" id="CHEBI:43474"/>
        <dbReference type="ChEBI" id="CHEBI:58405"/>
        <dbReference type="ChEBI" id="CHEBI:60392"/>
        <dbReference type="EC" id="3.6.1.27"/>
    </reaction>
</comment>
<evidence type="ECO:0000313" key="15">
    <source>
        <dbReference type="Proteomes" id="UP000823641"/>
    </source>
</evidence>
<dbReference type="EMBL" id="JADIMG010000106">
    <property type="protein sequence ID" value="MBO8460974.1"/>
    <property type="molecule type" value="Genomic_DNA"/>
</dbReference>
<protein>
    <recommendedName>
        <fullName evidence="4">Undecaprenyl-diphosphatase</fullName>
        <ecNumber evidence="3">3.6.1.27</ecNumber>
    </recommendedName>
    <alternativeName>
        <fullName evidence="12">Bacitracin resistance protein</fullName>
    </alternativeName>
    <alternativeName>
        <fullName evidence="11">Undecaprenyl pyrophosphate phosphatase</fullName>
    </alternativeName>
</protein>
<keyword evidence="5" id="KW-1003">Cell membrane</keyword>
<comment type="similarity">
    <text evidence="2">Belongs to the UppP family.</text>
</comment>
<evidence type="ECO:0000256" key="9">
    <source>
        <dbReference type="ARBA" id="ARBA00023136"/>
    </source>
</evidence>
<gene>
    <name evidence="14" type="ORF">IAA73_11705</name>
</gene>
<evidence type="ECO:0000256" key="10">
    <source>
        <dbReference type="ARBA" id="ARBA00023251"/>
    </source>
</evidence>
<evidence type="ECO:0000256" key="13">
    <source>
        <dbReference type="ARBA" id="ARBA00047594"/>
    </source>
</evidence>
<evidence type="ECO:0000256" key="2">
    <source>
        <dbReference type="ARBA" id="ARBA00010621"/>
    </source>
</evidence>
<evidence type="ECO:0000256" key="8">
    <source>
        <dbReference type="ARBA" id="ARBA00022989"/>
    </source>
</evidence>
<reference evidence="14" key="1">
    <citation type="submission" date="2020-10" db="EMBL/GenBank/DDBJ databases">
        <authorList>
            <person name="Gilroy R."/>
        </authorList>
    </citation>
    <scope>NUCLEOTIDE SEQUENCE</scope>
    <source>
        <strain evidence="14">G3-3990</strain>
    </source>
</reference>
<evidence type="ECO:0000256" key="4">
    <source>
        <dbReference type="ARBA" id="ARBA00021581"/>
    </source>
</evidence>
<accession>A0A9D9HWL9</accession>
<keyword evidence="7" id="KW-0378">Hydrolase</keyword>
<keyword evidence="9" id="KW-0472">Membrane</keyword>
<evidence type="ECO:0000256" key="12">
    <source>
        <dbReference type="ARBA" id="ARBA00032932"/>
    </source>
</evidence>
<feature type="non-terminal residue" evidence="14">
    <location>
        <position position="28"/>
    </location>
</feature>
<dbReference type="GO" id="GO:0005886">
    <property type="term" value="C:plasma membrane"/>
    <property type="evidence" value="ECO:0007669"/>
    <property type="project" value="UniProtKB-SubCell"/>
</dbReference>
<keyword evidence="6" id="KW-0812">Transmembrane</keyword>
<dbReference type="Pfam" id="PF02673">
    <property type="entry name" value="BacA"/>
    <property type="match status" value="1"/>
</dbReference>
<dbReference type="EC" id="3.6.1.27" evidence="3"/>
<keyword evidence="10" id="KW-0046">Antibiotic resistance</keyword>
<evidence type="ECO:0000256" key="7">
    <source>
        <dbReference type="ARBA" id="ARBA00022801"/>
    </source>
</evidence>
<evidence type="ECO:0000256" key="5">
    <source>
        <dbReference type="ARBA" id="ARBA00022475"/>
    </source>
</evidence>
<sequence>MSWLEALLLGLVQGLTEFLPVSSSGHLQ</sequence>
<evidence type="ECO:0000313" key="14">
    <source>
        <dbReference type="EMBL" id="MBO8460974.1"/>
    </source>
</evidence>
<evidence type="ECO:0000256" key="6">
    <source>
        <dbReference type="ARBA" id="ARBA00022692"/>
    </source>
</evidence>
<evidence type="ECO:0000256" key="11">
    <source>
        <dbReference type="ARBA" id="ARBA00032707"/>
    </source>
</evidence>
<dbReference type="Proteomes" id="UP000823641">
    <property type="component" value="Unassembled WGS sequence"/>
</dbReference>
<comment type="subcellular location">
    <subcellularLocation>
        <location evidence="1">Cell membrane</location>
        <topology evidence="1">Multi-pass membrane protein</topology>
    </subcellularLocation>
</comment>
<dbReference type="GO" id="GO:0050380">
    <property type="term" value="F:undecaprenyl-diphosphatase activity"/>
    <property type="evidence" value="ECO:0007669"/>
    <property type="project" value="UniProtKB-EC"/>
</dbReference>
<dbReference type="InterPro" id="IPR003824">
    <property type="entry name" value="UppP"/>
</dbReference>
<reference evidence="14" key="2">
    <citation type="journal article" date="2021" name="PeerJ">
        <title>Extensive microbial diversity within the chicken gut microbiome revealed by metagenomics and culture.</title>
        <authorList>
            <person name="Gilroy R."/>
            <person name="Ravi A."/>
            <person name="Getino M."/>
            <person name="Pursley I."/>
            <person name="Horton D.L."/>
            <person name="Alikhan N.F."/>
            <person name="Baker D."/>
            <person name="Gharbi K."/>
            <person name="Hall N."/>
            <person name="Watson M."/>
            <person name="Adriaenssens E.M."/>
            <person name="Foster-Nyarko E."/>
            <person name="Jarju S."/>
            <person name="Secka A."/>
            <person name="Antonio M."/>
            <person name="Oren A."/>
            <person name="Chaudhuri R.R."/>
            <person name="La Ragione R."/>
            <person name="Hildebrand F."/>
            <person name="Pallen M.J."/>
        </authorList>
    </citation>
    <scope>NUCLEOTIDE SEQUENCE</scope>
    <source>
        <strain evidence="14">G3-3990</strain>
    </source>
</reference>